<keyword evidence="5" id="KW-1185">Reference proteome</keyword>
<gene>
    <name evidence="4" type="ORF">R3L15_03205</name>
    <name evidence="3" type="ORF">R3L16_04190</name>
</gene>
<proteinExistence type="predicted"/>
<dbReference type="Gene3D" id="3.40.50.1820">
    <property type="entry name" value="alpha/beta hydrolase"/>
    <property type="match status" value="1"/>
</dbReference>
<evidence type="ECO:0000313" key="5">
    <source>
        <dbReference type="Proteomes" id="UP001368318"/>
    </source>
</evidence>
<evidence type="ECO:0000259" key="1">
    <source>
        <dbReference type="Pfam" id="PF00561"/>
    </source>
</evidence>
<evidence type="ECO:0000259" key="2">
    <source>
        <dbReference type="Pfam" id="PF08386"/>
    </source>
</evidence>
<feature type="domain" description="AB hydrolase-1" evidence="1">
    <location>
        <begin position="73"/>
        <end position="171"/>
    </location>
</feature>
<dbReference type="AlphaFoldDB" id="A0AAU6P1M2"/>
<dbReference type="RefSeq" id="WP_338733189.1">
    <property type="nucleotide sequence ID" value="NZ_CP136924.1"/>
</dbReference>
<dbReference type="InterPro" id="IPR013595">
    <property type="entry name" value="Pept_S33_TAP-like_C"/>
</dbReference>
<dbReference type="InterPro" id="IPR029058">
    <property type="entry name" value="AB_hydrolase_fold"/>
</dbReference>
<dbReference type="EMBL" id="CP136925">
    <property type="protein sequence ID" value="WXA13885.1"/>
    <property type="molecule type" value="Genomic_DNA"/>
</dbReference>
<name>A0AAU6P1M2_9FLAO</name>
<dbReference type="GO" id="GO:0016787">
    <property type="term" value="F:hydrolase activity"/>
    <property type="evidence" value="ECO:0007669"/>
    <property type="project" value="UniProtKB-KW"/>
</dbReference>
<accession>A0AAU6P1M2</accession>
<dbReference type="Pfam" id="PF00561">
    <property type="entry name" value="Abhydrolase_1"/>
    <property type="match status" value="1"/>
</dbReference>
<dbReference type="SUPFAM" id="SSF53474">
    <property type="entry name" value="alpha/beta-Hydrolases"/>
    <property type="match status" value="1"/>
</dbReference>
<dbReference type="PANTHER" id="PTHR46438:SF11">
    <property type="entry name" value="LIPASE-RELATED"/>
    <property type="match status" value="1"/>
</dbReference>
<evidence type="ECO:0000313" key="4">
    <source>
        <dbReference type="EMBL" id="WXA13885.1"/>
    </source>
</evidence>
<sequence>MTIFQKIIGFIINLTSFISPKLSARIAIFLFTKPFKGQITLEQSDFLETAFTEEFSYKNLPIMSYRWLGSKKTVLLVHGWESNSARWKNLILELKKQDFNVIALDAPAHGNSGSNRFNALLYAEFINIISQRFHPNIIIGHSVGGMASIFSQSKYQNPSVEKIILLGSPSEFKNILERYTNMLGYNQRTITQINSTIIERYGTSPEDFSTAKQLKNITSKGLIIHDKEDDIIPYEDAILIKKHFKNSTLITTNGLGHSLRDTSINQHICQFLEN</sequence>
<dbReference type="Proteomes" id="UP001368318">
    <property type="component" value="Chromosome"/>
</dbReference>
<keyword evidence="3" id="KW-0378">Hydrolase</keyword>
<dbReference type="Pfam" id="PF08386">
    <property type="entry name" value="Abhydrolase_4"/>
    <property type="match status" value="1"/>
</dbReference>
<dbReference type="KEGG" id="mcaa:R3L15_03205"/>
<dbReference type="InterPro" id="IPR000073">
    <property type="entry name" value="AB_hydrolase_1"/>
</dbReference>
<dbReference type="EMBL" id="CP136924">
    <property type="protein sequence ID" value="WXA03694.1"/>
    <property type="molecule type" value="Genomic_DNA"/>
</dbReference>
<organism evidence="3 5">
    <name type="scientific">Mangrovimonas cancribranchiae</name>
    <dbReference type="NCBI Taxonomy" id="3080055"/>
    <lineage>
        <taxon>Bacteria</taxon>
        <taxon>Pseudomonadati</taxon>
        <taxon>Bacteroidota</taxon>
        <taxon>Flavobacteriia</taxon>
        <taxon>Flavobacteriales</taxon>
        <taxon>Flavobacteriaceae</taxon>
        <taxon>Mangrovimonas</taxon>
    </lineage>
</organism>
<evidence type="ECO:0000313" key="3">
    <source>
        <dbReference type="EMBL" id="WXA03694.1"/>
    </source>
</evidence>
<reference evidence="3 5" key="1">
    <citation type="submission" date="2023-10" db="EMBL/GenBank/DDBJ databases">
        <title>Culture-based analysis of two novel bacteria associated with mangrove crab gills.</title>
        <authorList>
            <person name="Yang X."/>
            <person name="Garuglieri E."/>
            <person name="Van Goethem M.W."/>
            <person name="Fusi M."/>
            <person name="Marasco R."/>
            <person name="Daffonchio D.G."/>
        </authorList>
    </citation>
    <scope>NUCLEOTIDE SEQUENCE [LARGE SCALE GENOMIC DNA]</scope>
    <source>
        <strain evidence="4">UG2-1</strain>
        <strain evidence="3">UG2-2</strain>
        <strain evidence="5">UG2_2</strain>
    </source>
</reference>
<dbReference type="PANTHER" id="PTHR46438">
    <property type="entry name" value="ALPHA/BETA-HYDROLASES SUPERFAMILY PROTEIN"/>
    <property type="match status" value="1"/>
</dbReference>
<protein>
    <submittedName>
        <fullName evidence="3">Alpha/beta hydrolase</fullName>
    </submittedName>
</protein>
<feature type="domain" description="Peptidase S33 tripeptidyl aminopeptidase-like C-terminal" evidence="2">
    <location>
        <begin position="215"/>
        <end position="273"/>
    </location>
</feature>